<sequence length="80" mass="8696">MSNVSVRTGEQTVRGTQLWKHRTGNQWNMVSLTVSANAETDPQGQAIGRQVWEITRKIIKGITTVARQTMAKTIDGAAGG</sequence>
<dbReference type="Proteomes" id="UP000663720">
    <property type="component" value="Chromosome"/>
</dbReference>
<gene>
    <name evidence="1" type="ORF">dnl_38010</name>
</gene>
<dbReference type="AlphaFoldDB" id="A0A975GHM2"/>
<accession>A0A975GHM2</accession>
<reference evidence="1" key="1">
    <citation type="journal article" date="2021" name="Microb. Physiol.">
        <title>Proteogenomic Insights into the Physiology of Marine, Sulfate-Reducing, Filamentous Desulfonema limicola and Desulfonema magnum.</title>
        <authorList>
            <person name="Schnaars V."/>
            <person name="Wohlbrand L."/>
            <person name="Scheve S."/>
            <person name="Hinrichs C."/>
            <person name="Reinhardt R."/>
            <person name="Rabus R."/>
        </authorList>
    </citation>
    <scope>NUCLEOTIDE SEQUENCE</scope>
    <source>
        <strain evidence="1">5ac10</strain>
    </source>
</reference>
<dbReference type="KEGG" id="dli:dnl_38010"/>
<proteinExistence type="predicted"/>
<protein>
    <submittedName>
        <fullName evidence="1">Uncharacterized protein</fullName>
    </submittedName>
</protein>
<evidence type="ECO:0000313" key="2">
    <source>
        <dbReference type="Proteomes" id="UP000663720"/>
    </source>
</evidence>
<dbReference type="EMBL" id="CP061799">
    <property type="protein sequence ID" value="QTA81464.1"/>
    <property type="molecule type" value="Genomic_DNA"/>
</dbReference>
<name>A0A975GHM2_9BACT</name>
<evidence type="ECO:0000313" key="1">
    <source>
        <dbReference type="EMBL" id="QTA81464.1"/>
    </source>
</evidence>
<organism evidence="1 2">
    <name type="scientific">Desulfonema limicola</name>
    <dbReference type="NCBI Taxonomy" id="45656"/>
    <lineage>
        <taxon>Bacteria</taxon>
        <taxon>Pseudomonadati</taxon>
        <taxon>Thermodesulfobacteriota</taxon>
        <taxon>Desulfobacteria</taxon>
        <taxon>Desulfobacterales</taxon>
        <taxon>Desulfococcaceae</taxon>
        <taxon>Desulfonema</taxon>
    </lineage>
</organism>
<keyword evidence="2" id="KW-1185">Reference proteome</keyword>